<feature type="compositionally biased region" description="Basic and acidic residues" evidence="8">
    <location>
        <begin position="277"/>
        <end position="288"/>
    </location>
</feature>
<keyword evidence="6" id="KW-0131">Cell cycle</keyword>
<dbReference type="EnsemblPlants" id="EMT10074">
    <property type="protein sequence ID" value="EMT10074"/>
    <property type="gene ID" value="F775_52409"/>
</dbReference>
<feature type="domain" description="SOSEKI DIX-like" evidence="9">
    <location>
        <begin position="21"/>
        <end position="106"/>
    </location>
</feature>
<dbReference type="GO" id="GO:0005886">
    <property type="term" value="C:plasma membrane"/>
    <property type="evidence" value="ECO:0007669"/>
    <property type="project" value="UniProtKB-SubCell"/>
</dbReference>
<dbReference type="GO" id="GO:0051258">
    <property type="term" value="P:protein polymerization"/>
    <property type="evidence" value="ECO:0007669"/>
    <property type="project" value="UniProtKB-ARBA"/>
</dbReference>
<evidence type="ECO:0000256" key="4">
    <source>
        <dbReference type="ARBA" id="ARBA00022618"/>
    </source>
</evidence>
<reference evidence="10" key="1">
    <citation type="submission" date="2015-06" db="UniProtKB">
        <authorList>
            <consortium name="EnsemblPlants"/>
        </authorList>
    </citation>
    <scope>IDENTIFICATION</scope>
</reference>
<name>M8BTB2_AEGTA</name>
<keyword evidence="4" id="KW-0132">Cell division</keyword>
<sequence>MEKAMDSYNKGCGAGEVRRINVVYFLSRGGRTDHPHLFRVNHLHRSGVRLRDVKRWLSEVRGKDMPENFSWAYKRKYKAGYVWQDLMDDDLITPISDNEYVLKGCDVRGTPPPSPCAGAPKPSSLADEKKLHGKEEKGRKQVEEELQVAPDSDGSSPKPPPPIDQDSPSSEGEAAHFRIVLPLDLQERKRRQQEAARRAAIDQQALVVRAAAPGGRKQQPAVGRARRMRVARVLHSILTCGAADSVDAADGRDTTPVRPGMDGCGIHMNRKVRLRRGGKDKAKPEGGKRPGAVAAAHKPASLPLCSQCGKEFKPQDLHLHMQSCRGFRARMRSSTGTRGMDKNHMRSARTDNSSPERPSTGLLLTQ</sequence>
<dbReference type="InterPro" id="IPR048351">
    <property type="entry name" value="SOK_DIX"/>
</dbReference>
<organism evidence="10">
    <name type="scientific">Aegilops tauschii</name>
    <name type="common">Tausch's goatgrass</name>
    <name type="synonym">Aegilops squarrosa</name>
    <dbReference type="NCBI Taxonomy" id="37682"/>
    <lineage>
        <taxon>Eukaryota</taxon>
        <taxon>Viridiplantae</taxon>
        <taxon>Streptophyta</taxon>
        <taxon>Embryophyta</taxon>
        <taxon>Tracheophyta</taxon>
        <taxon>Spermatophyta</taxon>
        <taxon>Magnoliopsida</taxon>
        <taxon>Liliopsida</taxon>
        <taxon>Poales</taxon>
        <taxon>Poaceae</taxon>
        <taxon>BOP clade</taxon>
        <taxon>Pooideae</taxon>
        <taxon>Triticodae</taxon>
        <taxon>Triticeae</taxon>
        <taxon>Triticinae</taxon>
        <taxon>Aegilops</taxon>
    </lineage>
</organism>
<evidence type="ECO:0000256" key="5">
    <source>
        <dbReference type="ARBA" id="ARBA00023136"/>
    </source>
</evidence>
<feature type="compositionally biased region" description="Basic and acidic residues" evidence="8">
    <location>
        <begin position="126"/>
        <end position="143"/>
    </location>
</feature>
<evidence type="ECO:0000259" key="9">
    <source>
        <dbReference type="Pfam" id="PF06136"/>
    </source>
</evidence>
<protein>
    <recommendedName>
        <fullName evidence="9">SOSEKI DIX-like domain-containing protein</fullName>
    </recommendedName>
</protein>
<dbReference type="InterPro" id="IPR010369">
    <property type="entry name" value="SOK"/>
</dbReference>
<evidence type="ECO:0000256" key="7">
    <source>
        <dbReference type="ARBA" id="ARBA00024211"/>
    </source>
</evidence>
<comment type="subcellular location">
    <subcellularLocation>
        <location evidence="1">Cell membrane</location>
        <topology evidence="1">Peripheral membrane protein</topology>
        <orientation evidence="1">Cytoplasmic side</orientation>
    </subcellularLocation>
</comment>
<dbReference type="GO" id="GO:0051301">
    <property type="term" value="P:cell division"/>
    <property type="evidence" value="ECO:0007669"/>
    <property type="project" value="UniProtKB-KW"/>
</dbReference>
<dbReference type="AlphaFoldDB" id="M8BTB2"/>
<dbReference type="PANTHER" id="PTHR31083">
    <property type="entry name" value="UPSTREAM OF FLC PROTEIN (DUF966)"/>
    <property type="match status" value="1"/>
</dbReference>
<keyword evidence="2" id="KW-0217">Developmental protein</keyword>
<feature type="region of interest" description="Disordered" evidence="8">
    <location>
        <begin position="110"/>
        <end position="172"/>
    </location>
</feature>
<dbReference type="PANTHER" id="PTHR31083:SF5">
    <property type="entry name" value="PROTEIN SOSEKI 1"/>
    <property type="match status" value="1"/>
</dbReference>
<feature type="region of interest" description="Disordered" evidence="8">
    <location>
        <begin position="275"/>
        <end position="295"/>
    </location>
</feature>
<evidence type="ECO:0000256" key="3">
    <source>
        <dbReference type="ARBA" id="ARBA00022475"/>
    </source>
</evidence>
<keyword evidence="3" id="KW-1003">Cell membrane</keyword>
<dbReference type="Pfam" id="PF06136">
    <property type="entry name" value="SOK"/>
    <property type="match status" value="1"/>
</dbReference>
<accession>M8BTB2</accession>
<evidence type="ECO:0000256" key="1">
    <source>
        <dbReference type="ARBA" id="ARBA00004413"/>
    </source>
</evidence>
<keyword evidence="5" id="KW-0472">Membrane</keyword>
<comment type="similarity">
    <text evidence="7">Belongs to the SOSEKI family.</text>
</comment>
<evidence type="ECO:0000256" key="8">
    <source>
        <dbReference type="SAM" id="MobiDB-lite"/>
    </source>
</evidence>
<evidence type="ECO:0000313" key="10">
    <source>
        <dbReference type="EnsemblPlants" id="EMT10074"/>
    </source>
</evidence>
<feature type="compositionally biased region" description="Polar residues" evidence="8">
    <location>
        <begin position="350"/>
        <end position="366"/>
    </location>
</feature>
<proteinExistence type="inferred from homology"/>
<evidence type="ECO:0000256" key="2">
    <source>
        <dbReference type="ARBA" id="ARBA00022473"/>
    </source>
</evidence>
<evidence type="ECO:0000256" key="6">
    <source>
        <dbReference type="ARBA" id="ARBA00023306"/>
    </source>
</evidence>
<feature type="region of interest" description="Disordered" evidence="8">
    <location>
        <begin position="328"/>
        <end position="366"/>
    </location>
</feature>